<keyword evidence="3" id="KW-0496">Mitochondrion</keyword>
<dbReference type="AlphaFoldDB" id="A3LY95"/>
<comment type="subcellular location">
    <subcellularLocation>
        <location evidence="3">Mitochondrion inner membrane</location>
    </subcellularLocation>
</comment>
<dbReference type="Pfam" id="PF08583">
    <property type="entry name" value="Cmc1"/>
    <property type="match status" value="1"/>
</dbReference>
<proteinExistence type="inferred from homology"/>
<dbReference type="InParanoid" id="A3LY95"/>
<evidence type="ECO:0000256" key="1">
    <source>
        <dbReference type="ARBA" id="ARBA00007347"/>
    </source>
</evidence>
<dbReference type="Proteomes" id="UP000002258">
    <property type="component" value="Chromosome 6"/>
</dbReference>
<evidence type="ECO:0000313" key="6">
    <source>
        <dbReference type="Proteomes" id="UP000002258"/>
    </source>
</evidence>
<dbReference type="FunCoup" id="A3LY95">
    <property type="interactions" value="75"/>
</dbReference>
<dbReference type="OrthoDB" id="532630at2759"/>
<reference evidence="5 6" key="1">
    <citation type="journal article" date="2007" name="Nat. Biotechnol.">
        <title>Genome sequence of the lignocellulose-bioconverting and xylose-fermenting yeast Pichia stipitis.</title>
        <authorList>
            <person name="Jeffries T.W."/>
            <person name="Grigoriev I.V."/>
            <person name="Grimwood J."/>
            <person name="Laplaza J.M."/>
            <person name="Aerts A."/>
            <person name="Salamov A."/>
            <person name="Schmutz J."/>
            <person name="Lindquist E."/>
            <person name="Dehal P."/>
            <person name="Shapiro H."/>
            <person name="Jin Y.S."/>
            <person name="Passoth V."/>
            <person name="Richardson P.M."/>
        </authorList>
    </citation>
    <scope>NUCLEOTIDE SEQUENCE [LARGE SCALE GENOMIC DNA]</scope>
    <source>
        <strain evidence="6">ATCC 58785 / CBS 6054 / NBRC 10063 / NRRL Y-11545</strain>
    </source>
</reference>
<dbReference type="OMA" id="GMCNFEK"/>
<keyword evidence="3" id="KW-0999">Mitochondrion inner membrane</keyword>
<comment type="similarity">
    <text evidence="1 3">Belongs to the CMC family.</text>
</comment>
<feature type="coiled-coil region" evidence="4">
    <location>
        <begin position="52"/>
        <end position="79"/>
    </location>
</feature>
<sequence length="105" mass="12800">MHPQLDKNRFDPCEKLMDALEECHRQEFLKQCLGMCNFEKDELSKCLHYTRVEDAKTRIRESRERNKKFEMKRKQNEEEIYGKNGYLKKMIQKEAEAKLKEQNKN</sequence>
<keyword evidence="3" id="KW-0472">Membrane</keyword>
<dbReference type="eggNOG" id="KOG4148">
    <property type="taxonomic scope" value="Eukaryota"/>
</dbReference>
<name>A3LY95_PICST</name>
<keyword evidence="3" id="KW-0143">Chaperone</keyword>
<evidence type="ECO:0000313" key="5">
    <source>
        <dbReference type="EMBL" id="ABN67942.1"/>
    </source>
</evidence>
<keyword evidence="6" id="KW-1185">Reference proteome</keyword>
<dbReference type="HOGENOM" id="CLU_169286_3_1_1"/>
<evidence type="ECO:0000256" key="2">
    <source>
        <dbReference type="ARBA" id="ARBA00023157"/>
    </source>
</evidence>
<dbReference type="InterPro" id="IPR013892">
    <property type="entry name" value="Cyt_c_biogenesis_Cmc1-like"/>
</dbReference>
<dbReference type="STRING" id="322104.A3LY95"/>
<accession>A3LY95</accession>
<dbReference type="GO" id="GO:0005758">
    <property type="term" value="C:mitochondrial intermembrane space"/>
    <property type="evidence" value="ECO:0007669"/>
    <property type="project" value="EnsemblFungi"/>
</dbReference>
<dbReference type="GeneID" id="4840405"/>
<comment type="function">
    <text evidence="3">Required for mitochondrial cytochrome c oxidase (COX) assembly and respiration.</text>
</comment>
<dbReference type="GO" id="GO:0033617">
    <property type="term" value="P:mitochondrial respiratory chain complex IV assembly"/>
    <property type="evidence" value="ECO:0007669"/>
    <property type="project" value="EnsemblFungi"/>
</dbReference>
<evidence type="ECO:0000256" key="4">
    <source>
        <dbReference type="SAM" id="Coils"/>
    </source>
</evidence>
<keyword evidence="4" id="KW-0175">Coiled coil</keyword>
<organism evidence="5 6">
    <name type="scientific">Scheffersomyces stipitis (strain ATCC 58785 / CBS 6054 / NBRC 10063 / NRRL Y-11545)</name>
    <name type="common">Yeast</name>
    <name type="synonym">Pichia stipitis</name>
    <dbReference type="NCBI Taxonomy" id="322104"/>
    <lineage>
        <taxon>Eukaryota</taxon>
        <taxon>Fungi</taxon>
        <taxon>Dikarya</taxon>
        <taxon>Ascomycota</taxon>
        <taxon>Saccharomycotina</taxon>
        <taxon>Pichiomycetes</taxon>
        <taxon>Debaryomycetaceae</taxon>
        <taxon>Scheffersomyces</taxon>
    </lineage>
</organism>
<dbReference type="EMBL" id="CP000500">
    <property type="protein sequence ID" value="ABN67942.1"/>
    <property type="molecule type" value="Genomic_DNA"/>
</dbReference>
<dbReference type="RefSeq" id="XP_001385971.1">
    <property type="nucleotide sequence ID" value="XM_001385934.1"/>
</dbReference>
<protein>
    <recommendedName>
        <fullName evidence="3">COX assembly mitochondrial protein</fullName>
    </recommendedName>
</protein>
<evidence type="ECO:0000256" key="3">
    <source>
        <dbReference type="RuleBase" id="RU364104"/>
    </source>
</evidence>
<keyword evidence="2" id="KW-1015">Disulfide bond</keyword>
<gene>
    <name evidence="5" type="ORF">PICST_48365</name>
</gene>
<dbReference type="KEGG" id="pic:PICST_48365"/>
<dbReference type="GO" id="GO:0005743">
    <property type="term" value="C:mitochondrial inner membrane"/>
    <property type="evidence" value="ECO:0007669"/>
    <property type="project" value="UniProtKB-SubCell"/>
</dbReference>